<protein>
    <recommendedName>
        <fullName evidence="1">Protein kinase domain-containing protein</fullName>
    </recommendedName>
</protein>
<name>A0ABR2HXM4_9EUKA</name>
<dbReference type="PANTHER" id="PTHR23257">
    <property type="entry name" value="SERINE-THREONINE PROTEIN KINASE"/>
    <property type="match status" value="1"/>
</dbReference>
<dbReference type="InterPro" id="IPR011009">
    <property type="entry name" value="Kinase-like_dom_sf"/>
</dbReference>
<dbReference type="SUPFAM" id="SSF56112">
    <property type="entry name" value="Protein kinase-like (PK-like)"/>
    <property type="match status" value="1"/>
</dbReference>
<reference evidence="2 3" key="1">
    <citation type="submission" date="2024-04" db="EMBL/GenBank/DDBJ databases">
        <title>Tritrichomonas musculus Genome.</title>
        <authorList>
            <person name="Alves-Ferreira E."/>
            <person name="Grigg M."/>
            <person name="Lorenzi H."/>
            <person name="Galac M."/>
        </authorList>
    </citation>
    <scope>NUCLEOTIDE SEQUENCE [LARGE SCALE GENOMIC DNA]</scope>
    <source>
        <strain evidence="2 3">EAF2021</strain>
    </source>
</reference>
<accession>A0ABR2HXM4</accession>
<evidence type="ECO:0000259" key="1">
    <source>
        <dbReference type="PROSITE" id="PS50011"/>
    </source>
</evidence>
<dbReference type="PANTHER" id="PTHR23257:SF958">
    <property type="entry name" value="SERINE_THREONINE-PROTEIN KINASE WNK4"/>
    <property type="match status" value="1"/>
</dbReference>
<comment type="caution">
    <text evidence="2">The sequence shown here is derived from an EMBL/GenBank/DDBJ whole genome shotgun (WGS) entry which is preliminary data.</text>
</comment>
<sequence length="120" mass="14281">MSSFLSYILNETKILIIIYGIALEIEFLHSHNILHRELRTENICFDSFLFPKISCFYRSQNIDLPTNDQILQESIVKIMAPEFIRDNKTYNRTKPIDVYSFSIVLYEIMTYDESYPKQNI</sequence>
<dbReference type="Proteomes" id="UP001470230">
    <property type="component" value="Unassembled WGS sequence"/>
</dbReference>
<organism evidence="2 3">
    <name type="scientific">Tritrichomonas musculus</name>
    <dbReference type="NCBI Taxonomy" id="1915356"/>
    <lineage>
        <taxon>Eukaryota</taxon>
        <taxon>Metamonada</taxon>
        <taxon>Parabasalia</taxon>
        <taxon>Tritrichomonadida</taxon>
        <taxon>Tritrichomonadidae</taxon>
        <taxon>Tritrichomonas</taxon>
    </lineage>
</organism>
<dbReference type="InterPro" id="IPR001245">
    <property type="entry name" value="Ser-Thr/Tyr_kinase_cat_dom"/>
</dbReference>
<evidence type="ECO:0000313" key="3">
    <source>
        <dbReference type="Proteomes" id="UP001470230"/>
    </source>
</evidence>
<dbReference type="InterPro" id="IPR000719">
    <property type="entry name" value="Prot_kinase_dom"/>
</dbReference>
<dbReference type="InterPro" id="IPR050167">
    <property type="entry name" value="Ser_Thr_protein_kinase"/>
</dbReference>
<feature type="domain" description="Protein kinase" evidence="1">
    <location>
        <begin position="1"/>
        <end position="120"/>
    </location>
</feature>
<evidence type="ECO:0000313" key="2">
    <source>
        <dbReference type="EMBL" id="KAK8854374.1"/>
    </source>
</evidence>
<keyword evidence="3" id="KW-1185">Reference proteome</keyword>
<dbReference type="EMBL" id="JAPFFF010000021">
    <property type="protein sequence ID" value="KAK8854374.1"/>
    <property type="molecule type" value="Genomic_DNA"/>
</dbReference>
<dbReference type="Gene3D" id="1.10.510.10">
    <property type="entry name" value="Transferase(Phosphotransferase) domain 1"/>
    <property type="match status" value="1"/>
</dbReference>
<proteinExistence type="predicted"/>
<dbReference type="Pfam" id="PF07714">
    <property type="entry name" value="PK_Tyr_Ser-Thr"/>
    <property type="match status" value="1"/>
</dbReference>
<dbReference type="PROSITE" id="PS50011">
    <property type="entry name" value="PROTEIN_KINASE_DOM"/>
    <property type="match status" value="1"/>
</dbReference>
<gene>
    <name evidence="2" type="ORF">M9Y10_016936</name>
</gene>